<evidence type="ECO:0000313" key="5">
    <source>
        <dbReference type="Proteomes" id="UP000886845"/>
    </source>
</evidence>
<dbReference type="InterPro" id="IPR050570">
    <property type="entry name" value="Cell_wall_metabolism_enzyme"/>
</dbReference>
<dbReference type="PANTHER" id="PTHR21666">
    <property type="entry name" value="PEPTIDASE-RELATED"/>
    <property type="match status" value="1"/>
</dbReference>
<dbReference type="AlphaFoldDB" id="A0A9D1NPT0"/>
<evidence type="ECO:0000256" key="2">
    <source>
        <dbReference type="SAM" id="MobiDB-lite"/>
    </source>
</evidence>
<reference evidence="4" key="2">
    <citation type="journal article" date="2021" name="PeerJ">
        <title>Extensive microbial diversity within the chicken gut microbiome revealed by metagenomics and culture.</title>
        <authorList>
            <person name="Gilroy R."/>
            <person name="Ravi A."/>
            <person name="Getino M."/>
            <person name="Pursley I."/>
            <person name="Horton D.L."/>
            <person name="Alikhan N.F."/>
            <person name="Baker D."/>
            <person name="Gharbi K."/>
            <person name="Hall N."/>
            <person name="Watson M."/>
            <person name="Adriaenssens E.M."/>
            <person name="Foster-Nyarko E."/>
            <person name="Jarju S."/>
            <person name="Secka A."/>
            <person name="Antonio M."/>
            <person name="Oren A."/>
            <person name="Chaudhuri R.R."/>
            <person name="La Ragione R."/>
            <person name="Hildebrand F."/>
            <person name="Pallen M.J."/>
        </authorList>
    </citation>
    <scope>NUCLEOTIDE SEQUENCE</scope>
    <source>
        <strain evidence="4">35461</strain>
    </source>
</reference>
<dbReference type="PANTHER" id="PTHR21666:SF289">
    <property type="entry name" value="L-ALA--D-GLU ENDOPEPTIDASE"/>
    <property type="match status" value="1"/>
</dbReference>
<dbReference type="SUPFAM" id="SSF51261">
    <property type="entry name" value="Duplicated hybrid motif"/>
    <property type="match status" value="1"/>
</dbReference>
<feature type="region of interest" description="Disordered" evidence="2">
    <location>
        <begin position="311"/>
        <end position="330"/>
    </location>
</feature>
<keyword evidence="1" id="KW-0732">Signal</keyword>
<comment type="caution">
    <text evidence="4">The sequence shown here is derived from an EMBL/GenBank/DDBJ whole genome shotgun (WGS) entry which is preliminary data.</text>
</comment>
<accession>A0A9D1NPT0</accession>
<dbReference type="Proteomes" id="UP000886845">
    <property type="component" value="Unassembled WGS sequence"/>
</dbReference>
<organism evidence="4 5">
    <name type="scientific">Candidatus Spyradenecus faecavium</name>
    <dbReference type="NCBI Taxonomy" id="2840947"/>
    <lineage>
        <taxon>Bacteria</taxon>
        <taxon>Pseudomonadati</taxon>
        <taxon>Lentisphaerota</taxon>
        <taxon>Lentisphaeria</taxon>
        <taxon>Lentisphaerales</taxon>
        <taxon>Lentisphaeraceae</taxon>
        <taxon>Lentisphaeraceae incertae sedis</taxon>
        <taxon>Candidatus Spyradenecus</taxon>
    </lineage>
</organism>
<dbReference type="EMBL" id="DVOR01000233">
    <property type="protein sequence ID" value="HIV09924.1"/>
    <property type="molecule type" value="Genomic_DNA"/>
</dbReference>
<dbReference type="Pfam" id="PF01551">
    <property type="entry name" value="Peptidase_M23"/>
    <property type="match status" value="1"/>
</dbReference>
<dbReference type="InterPro" id="IPR011055">
    <property type="entry name" value="Dup_hybrid_motif"/>
</dbReference>
<reference evidence="4" key="1">
    <citation type="submission" date="2020-10" db="EMBL/GenBank/DDBJ databases">
        <authorList>
            <person name="Gilroy R."/>
        </authorList>
    </citation>
    <scope>NUCLEOTIDE SEQUENCE</scope>
    <source>
        <strain evidence="4">35461</strain>
    </source>
</reference>
<sequence>MFLGLLGGAAALRPGWGAPAAGGLTLAPPTAGQPILDGSRRKGVFMDTGTGRPESGMFGNVRKFADGSPRFHEGIDIAPAQPWRRDEDPTDVVRAAAAGRVAYVNRHAANPSLYGNYAVLTHEAPGFGTVYTLYAHLRRFQAGLRAGQAVEAGAPLGIMGHTPDFPLARAHLHFEIGVVMNVHYPLIDPQHGIWNGANLYGIDPCDAFREQREKGFFDIGAYVRARPVAYACAVDAAGREMDFFRRHPSLWHGAWDAGAPSWVAFSREGIPVFGRPLAEGEGRPEAAADRAILRTGRDWSAPKRRDLLLDNLTASPAHPPRHPVKLGEVG</sequence>
<feature type="domain" description="M23ase beta-sheet core" evidence="3">
    <location>
        <begin position="71"/>
        <end position="177"/>
    </location>
</feature>
<gene>
    <name evidence="4" type="ORF">IAC79_07420</name>
</gene>
<proteinExistence type="predicted"/>
<dbReference type="InterPro" id="IPR016047">
    <property type="entry name" value="M23ase_b-sheet_dom"/>
</dbReference>
<evidence type="ECO:0000259" key="3">
    <source>
        <dbReference type="Pfam" id="PF01551"/>
    </source>
</evidence>
<dbReference type="Gene3D" id="2.70.70.10">
    <property type="entry name" value="Glucose Permease (Domain IIA)"/>
    <property type="match status" value="1"/>
</dbReference>
<name>A0A9D1NPT0_9BACT</name>
<protein>
    <submittedName>
        <fullName evidence="4">M23 family metallopeptidase</fullName>
    </submittedName>
</protein>
<evidence type="ECO:0000313" key="4">
    <source>
        <dbReference type="EMBL" id="HIV09924.1"/>
    </source>
</evidence>
<dbReference type="CDD" id="cd12797">
    <property type="entry name" value="M23_peptidase"/>
    <property type="match status" value="1"/>
</dbReference>
<evidence type="ECO:0000256" key="1">
    <source>
        <dbReference type="ARBA" id="ARBA00022729"/>
    </source>
</evidence>
<dbReference type="GO" id="GO:0004222">
    <property type="term" value="F:metalloendopeptidase activity"/>
    <property type="evidence" value="ECO:0007669"/>
    <property type="project" value="TreeGrafter"/>
</dbReference>